<evidence type="ECO:0000313" key="4">
    <source>
        <dbReference type="Proteomes" id="UP001607302"/>
    </source>
</evidence>
<dbReference type="FunFam" id="3.40.50.1820:FF:000155">
    <property type="entry name" value="Carboxylic ester hydrolase"/>
    <property type="match status" value="1"/>
</dbReference>
<reference evidence="3 4" key="1">
    <citation type="journal article" date="2024" name="Ann. Entomol. Soc. Am.">
        <title>Genomic analyses of the southern and eastern yellowjacket wasps (Hymenoptera: Vespidae) reveal evolutionary signatures of social life.</title>
        <authorList>
            <person name="Catto M.A."/>
            <person name="Caine P.B."/>
            <person name="Orr S.E."/>
            <person name="Hunt B.G."/>
            <person name="Goodisman M.A.D."/>
        </authorList>
    </citation>
    <scope>NUCLEOTIDE SEQUENCE [LARGE SCALE GENOMIC DNA]</scope>
    <source>
        <strain evidence="3">233</strain>
        <tissue evidence="3">Head and thorax</tissue>
    </source>
</reference>
<accession>A0ABD2AIA3</accession>
<evidence type="ECO:0000256" key="1">
    <source>
        <dbReference type="ARBA" id="ARBA00023180"/>
    </source>
</evidence>
<dbReference type="SUPFAM" id="SSF53474">
    <property type="entry name" value="alpha/beta-Hydrolases"/>
    <property type="match status" value="1"/>
</dbReference>
<dbReference type="Gene3D" id="3.40.50.1820">
    <property type="entry name" value="alpha/beta hydrolase"/>
    <property type="match status" value="1"/>
</dbReference>
<dbReference type="PANTHER" id="PTHR11559">
    <property type="entry name" value="CARBOXYLESTERASE"/>
    <property type="match status" value="1"/>
</dbReference>
<gene>
    <name evidence="3" type="ORF">V1478_010620</name>
</gene>
<name>A0ABD2AIA3_VESSQ</name>
<dbReference type="InterPro" id="IPR029058">
    <property type="entry name" value="AB_hydrolase_fold"/>
</dbReference>
<dbReference type="Pfam" id="PF00135">
    <property type="entry name" value="COesterase"/>
    <property type="match status" value="1"/>
</dbReference>
<keyword evidence="1" id="KW-0325">Glycoprotein</keyword>
<protein>
    <submittedName>
        <fullName evidence="3">Esterase E4-like</fullName>
    </submittedName>
</protein>
<organism evidence="3 4">
    <name type="scientific">Vespula squamosa</name>
    <name type="common">Southern yellow jacket</name>
    <name type="synonym">Wasp</name>
    <dbReference type="NCBI Taxonomy" id="30214"/>
    <lineage>
        <taxon>Eukaryota</taxon>
        <taxon>Metazoa</taxon>
        <taxon>Ecdysozoa</taxon>
        <taxon>Arthropoda</taxon>
        <taxon>Hexapoda</taxon>
        <taxon>Insecta</taxon>
        <taxon>Pterygota</taxon>
        <taxon>Neoptera</taxon>
        <taxon>Endopterygota</taxon>
        <taxon>Hymenoptera</taxon>
        <taxon>Apocrita</taxon>
        <taxon>Aculeata</taxon>
        <taxon>Vespoidea</taxon>
        <taxon>Vespidae</taxon>
        <taxon>Vespinae</taxon>
        <taxon>Vespula</taxon>
    </lineage>
</organism>
<dbReference type="InterPro" id="IPR050309">
    <property type="entry name" value="Type-B_Carboxylest/Lipase"/>
</dbReference>
<dbReference type="EMBL" id="JAUDFV010000147">
    <property type="protein sequence ID" value="KAL2720354.1"/>
    <property type="molecule type" value="Genomic_DNA"/>
</dbReference>
<sequence>MQRLKITTSTIRKNSSAKMLKTIGLIALSAFFVFAIADDSTSENPIVEAPIGKIRGSILTSRLGRKIYSFRSVRYAEPPVGQQRFQVAVPAKDWSETYDATEEGPACSTLSKTPISEDCLRLNVYTTKLPSKNAKGGHFKGRPVLVFFHPGGFYIFSGQYRFFGPEYIMDQDIVLVTLNYRLGTLGFISTGDSLAPGNLGLKDQVVALRWIQRNIAAFGGDPNSVTIGGYSVGSIAVLLHMLSPMSKGLFHRAIAMSGSHISLEPLPTEQKHLAKKQAELLDCPTDTTGSMLICLKSKRIEQFTETMPQFFEWYGDPILIWSAVVEPEIQGVERFLTAQPVDLIREGKMHEVPLIIGITEGEFGGVVTGIERLVKAGNTSIFDALNTRWNTIAPISFMYERDTPRSKHISQELRQFYFGNQSISQETYDGISHIYADSVIIFPVHRAAQLIASNSKLPVYFYKFSYKGHFSFATWNDTTPYGPPVHHDDLQYLFYMSAIFPYFNASDPEIQMVERYTAMWTNFIQTGEPIPNNDKMFSDVKWERFTKENDKYLNIDLHPTMKQGIFSERMALWEHLFPLPPPSHSINYQKSQ</sequence>
<dbReference type="InterPro" id="IPR002018">
    <property type="entry name" value="CarbesteraseB"/>
</dbReference>
<dbReference type="Proteomes" id="UP001607302">
    <property type="component" value="Unassembled WGS sequence"/>
</dbReference>
<feature type="domain" description="Carboxylesterase type B" evidence="2">
    <location>
        <begin position="44"/>
        <end position="573"/>
    </location>
</feature>
<evidence type="ECO:0000313" key="3">
    <source>
        <dbReference type="EMBL" id="KAL2720354.1"/>
    </source>
</evidence>
<keyword evidence="4" id="KW-1185">Reference proteome</keyword>
<dbReference type="AlphaFoldDB" id="A0ABD2AIA3"/>
<comment type="caution">
    <text evidence="3">The sequence shown here is derived from an EMBL/GenBank/DDBJ whole genome shotgun (WGS) entry which is preliminary data.</text>
</comment>
<evidence type="ECO:0000259" key="2">
    <source>
        <dbReference type="Pfam" id="PF00135"/>
    </source>
</evidence>
<proteinExistence type="predicted"/>